<name>A0A7G5CBJ4_WOLPI</name>
<reference evidence="1 2" key="1">
    <citation type="journal article" date="2020" name="Mol. Biol. Evol.">
        <title>Life and death of selfish genes: comparative genomics reveals the dynamic evolution of cytoplasmic incompatibility.</title>
        <authorList>
            <person name="Martinez J."/>
            <person name="Klasson L."/>
            <person name="Welch J."/>
            <person name="Jiggins F.M."/>
        </authorList>
    </citation>
    <scope>NUCLEOTIDE SEQUENCE [LARGE SCALE GENOMIC DNA]</scope>
    <source>
        <strain evidence="1">WNik</strain>
    </source>
</reference>
<gene>
    <name evidence="1" type="ORF">HC356_04485</name>
</gene>
<accession>A0A7G5CBJ4</accession>
<dbReference type="EMBL" id="CP050530">
    <property type="protein sequence ID" value="QMV46578.1"/>
    <property type="molecule type" value="Genomic_DNA"/>
</dbReference>
<evidence type="ECO:0000313" key="2">
    <source>
        <dbReference type="Proteomes" id="UP000515596"/>
    </source>
</evidence>
<protein>
    <submittedName>
        <fullName evidence="1">Uncharacterized protein</fullName>
    </submittedName>
</protein>
<evidence type="ECO:0000313" key="1">
    <source>
        <dbReference type="EMBL" id="QMV46578.1"/>
    </source>
</evidence>
<dbReference type="Proteomes" id="UP000515596">
    <property type="component" value="Chromosome"/>
</dbReference>
<dbReference type="AlphaFoldDB" id="A0A7G5CBJ4"/>
<proteinExistence type="predicted"/>
<dbReference type="RefSeq" id="WP_182184216.1">
    <property type="nucleotide sequence ID" value="NZ_CP050530.1"/>
</dbReference>
<organism evidence="1 2">
    <name type="scientific">Wolbachia pipientis</name>
    <dbReference type="NCBI Taxonomy" id="955"/>
    <lineage>
        <taxon>Bacteria</taxon>
        <taxon>Pseudomonadati</taxon>
        <taxon>Pseudomonadota</taxon>
        <taxon>Alphaproteobacteria</taxon>
        <taxon>Rickettsiales</taxon>
        <taxon>Anaplasmataceae</taxon>
        <taxon>Wolbachieae</taxon>
        <taxon>Wolbachia</taxon>
    </lineage>
</organism>
<sequence>MLSVIADFASNTKVSSQCPDTGIQKNCKQTHYTTFSIKSWIPVSSTGMTPFIVRTYLTFTLWSCRYPEQIRKRFDWCDTFSIAPGCSAQRQDLMNNVRLPAFASIFAQLC</sequence>